<name>A0AAN6TDH8_9PEZI</name>
<keyword evidence="2" id="KW-1133">Transmembrane helix</keyword>
<reference evidence="3" key="1">
    <citation type="journal article" date="2023" name="Mol. Phylogenet. Evol.">
        <title>Genome-scale phylogeny and comparative genomics of the fungal order Sordariales.</title>
        <authorList>
            <person name="Hensen N."/>
            <person name="Bonometti L."/>
            <person name="Westerberg I."/>
            <person name="Brannstrom I.O."/>
            <person name="Guillou S."/>
            <person name="Cros-Aarteil S."/>
            <person name="Calhoun S."/>
            <person name="Haridas S."/>
            <person name="Kuo A."/>
            <person name="Mondo S."/>
            <person name="Pangilinan J."/>
            <person name="Riley R."/>
            <person name="LaButti K."/>
            <person name="Andreopoulos B."/>
            <person name="Lipzen A."/>
            <person name="Chen C."/>
            <person name="Yan M."/>
            <person name="Daum C."/>
            <person name="Ng V."/>
            <person name="Clum A."/>
            <person name="Steindorff A."/>
            <person name="Ohm R.A."/>
            <person name="Martin F."/>
            <person name="Silar P."/>
            <person name="Natvig D.O."/>
            <person name="Lalanne C."/>
            <person name="Gautier V."/>
            <person name="Ament-Velasquez S.L."/>
            <person name="Kruys A."/>
            <person name="Hutchinson M.I."/>
            <person name="Powell A.J."/>
            <person name="Barry K."/>
            <person name="Miller A.N."/>
            <person name="Grigoriev I.V."/>
            <person name="Debuchy R."/>
            <person name="Gladieux P."/>
            <person name="Hiltunen Thoren M."/>
            <person name="Johannesson H."/>
        </authorList>
    </citation>
    <scope>NUCLEOTIDE SEQUENCE</scope>
    <source>
        <strain evidence="3">CBS 508.74</strain>
    </source>
</reference>
<feature type="transmembrane region" description="Helical" evidence="2">
    <location>
        <begin position="782"/>
        <end position="811"/>
    </location>
</feature>
<evidence type="ECO:0000256" key="1">
    <source>
        <dbReference type="SAM" id="MobiDB-lite"/>
    </source>
</evidence>
<keyword evidence="2" id="KW-0812">Transmembrane</keyword>
<keyword evidence="2" id="KW-0472">Membrane</keyword>
<dbReference type="GeneID" id="89939287"/>
<organism evidence="3 4">
    <name type="scientific">Canariomyces notabilis</name>
    <dbReference type="NCBI Taxonomy" id="2074819"/>
    <lineage>
        <taxon>Eukaryota</taxon>
        <taxon>Fungi</taxon>
        <taxon>Dikarya</taxon>
        <taxon>Ascomycota</taxon>
        <taxon>Pezizomycotina</taxon>
        <taxon>Sordariomycetes</taxon>
        <taxon>Sordariomycetidae</taxon>
        <taxon>Sordariales</taxon>
        <taxon>Chaetomiaceae</taxon>
        <taxon>Canariomyces</taxon>
    </lineage>
</organism>
<accession>A0AAN6TDH8</accession>
<feature type="region of interest" description="Disordered" evidence="1">
    <location>
        <begin position="889"/>
        <end position="915"/>
    </location>
</feature>
<evidence type="ECO:0000313" key="3">
    <source>
        <dbReference type="EMBL" id="KAK4112424.1"/>
    </source>
</evidence>
<sequence length="915" mass="100130">MAILDHDSFMDELSHLLSSHPSELDLPLARSALMLLSVAQRPLRAHEIWIALQIDASKDTGHIERLLSDSAYMDDQEAAASLRKLLGSLISTKHDSTDPARSKVYVTLCDPELRTFLNHMGGLGLPDSMLSFGFSTSQAHRFAASVCMVICSLTTLHLAHVHDETIASSLVLYAWAHWNAHLELSGDTLENENAAGLADQMMHGVCTDVLVLLLALNDFLTGPIAILISHDRTQGTALVKKTQTALARQLQLLGVLVQHGEFCKSLQTARQVFEASRKTGVAPGSQTSMSTSITKVRSGMETLKVDRVLNRTETLFDEGTRTMVSSFADMARGLRSLAVLLARPPLYEELLREYSIGCTWSPLDILVNAANWMEIVASYPFWGEVPTAGSSNPLIVTDTNDPNYEAALLVLSRLRKDGAPPPRKESDLVSSQLVASGSRKATNLELEISSLHWNAARLVYKLKSLPSRGILGATFTINDPRRLHARRTSSFASFPIEMTGNSSATPASLIEPLDKWFGPSSFLIPQSQRRFHRRRITPLLDVLSRSSFAVALDAFSAGAFSGTQADNWLNIKAALLADGYRAALALLLTAGILHQIRRMLFPWMGQWMWYRPLDDLRLALSNPDVFLEQSLAYTWGWALISYAQKWLFDVAGAILAAVVALAGEAALSNPPQRIPGFMLEASRSQYHSNGGTGSLPESVVLWMERVTAAGKVGYLVWVLSTAEYIFGRGVNTVSWVIAYYKLLAGGDAEHIALGNALKENWTKVPLTLWQFLYYLKGALWPLIWGSVVCAIVGQPGLLILVLAVVGVVTALTKYRSTFYIALEVSGMFVFGGLLLLTVALMALDFYDDPMGLDVTTGVARKMGNQARRVLPQGAGSRIQILRRKAALPVTRAPPSSSAIARNDKPVAGGVRERQD</sequence>
<comment type="caution">
    <text evidence="3">The sequence shown here is derived from an EMBL/GenBank/DDBJ whole genome shotgun (WGS) entry which is preliminary data.</text>
</comment>
<dbReference type="PANTHER" id="PTHR10039">
    <property type="entry name" value="AMELOGENIN"/>
    <property type="match status" value="1"/>
</dbReference>
<dbReference type="RefSeq" id="XP_064669994.1">
    <property type="nucleotide sequence ID" value="XM_064815162.1"/>
</dbReference>
<protein>
    <submittedName>
        <fullName evidence="3">Uncharacterized protein</fullName>
    </submittedName>
</protein>
<dbReference type="PANTHER" id="PTHR10039:SF14">
    <property type="entry name" value="NACHT DOMAIN-CONTAINING PROTEIN"/>
    <property type="match status" value="1"/>
</dbReference>
<proteinExistence type="predicted"/>
<reference evidence="3" key="2">
    <citation type="submission" date="2023-05" db="EMBL/GenBank/DDBJ databases">
        <authorList>
            <consortium name="Lawrence Berkeley National Laboratory"/>
            <person name="Steindorff A."/>
            <person name="Hensen N."/>
            <person name="Bonometti L."/>
            <person name="Westerberg I."/>
            <person name="Brannstrom I.O."/>
            <person name="Guillou S."/>
            <person name="Cros-Aarteil S."/>
            <person name="Calhoun S."/>
            <person name="Haridas S."/>
            <person name="Kuo A."/>
            <person name="Mondo S."/>
            <person name="Pangilinan J."/>
            <person name="Riley R."/>
            <person name="Labutti K."/>
            <person name="Andreopoulos B."/>
            <person name="Lipzen A."/>
            <person name="Chen C."/>
            <person name="Yanf M."/>
            <person name="Daum C."/>
            <person name="Ng V."/>
            <person name="Clum A."/>
            <person name="Ohm R."/>
            <person name="Martin F."/>
            <person name="Silar P."/>
            <person name="Natvig D."/>
            <person name="Lalanne C."/>
            <person name="Gautier V."/>
            <person name="Ament-Velasquez S.L."/>
            <person name="Kruys A."/>
            <person name="Hutchinson M.I."/>
            <person name="Powell A.J."/>
            <person name="Barry K."/>
            <person name="Miller A.N."/>
            <person name="Grigoriev I.V."/>
            <person name="Debuchy R."/>
            <person name="Gladieux P."/>
            <person name="Thoren M.H."/>
            <person name="Johannesson H."/>
        </authorList>
    </citation>
    <scope>NUCLEOTIDE SEQUENCE</scope>
    <source>
        <strain evidence="3">CBS 508.74</strain>
    </source>
</reference>
<dbReference type="EMBL" id="MU853342">
    <property type="protein sequence ID" value="KAK4112424.1"/>
    <property type="molecule type" value="Genomic_DNA"/>
</dbReference>
<feature type="transmembrane region" description="Helical" evidence="2">
    <location>
        <begin position="818"/>
        <end position="843"/>
    </location>
</feature>
<evidence type="ECO:0000313" key="4">
    <source>
        <dbReference type="Proteomes" id="UP001302812"/>
    </source>
</evidence>
<keyword evidence="4" id="KW-1185">Reference proteome</keyword>
<dbReference type="AlphaFoldDB" id="A0AAN6TDH8"/>
<evidence type="ECO:0000256" key="2">
    <source>
        <dbReference type="SAM" id="Phobius"/>
    </source>
</evidence>
<gene>
    <name evidence="3" type="ORF">N656DRAFT_779282</name>
</gene>
<dbReference type="Proteomes" id="UP001302812">
    <property type="component" value="Unassembled WGS sequence"/>
</dbReference>